<dbReference type="PROSITE" id="PS51186">
    <property type="entry name" value="GNAT"/>
    <property type="match status" value="1"/>
</dbReference>
<dbReference type="RefSeq" id="WP_386341064.1">
    <property type="nucleotide sequence ID" value="NZ_JBHSFG010000020.1"/>
</dbReference>
<gene>
    <name evidence="2" type="ORF">ACFPH6_11910</name>
</gene>
<evidence type="ECO:0000259" key="1">
    <source>
        <dbReference type="PROSITE" id="PS51186"/>
    </source>
</evidence>
<accession>A0ABV8YIW2</accession>
<keyword evidence="2" id="KW-0808">Transferase</keyword>
<protein>
    <submittedName>
        <fullName evidence="2">GNAT family N-acetyltransferase</fullName>
        <ecNumber evidence="2">2.3.-.-</ecNumber>
    </submittedName>
</protein>
<sequence length="251" mass="27434">MLRNWPISGLRIATPDVELRWPSMDDLDALADRAGEGVHDPAYMPFFSEWSDGDPEVVARRVLQRHWRALGSWRPEDWTLYLAVVHQDTVVGSQSIGAKDFARTQEVQLTSWLGYGFHGKGLGTHARAALLHLAFEGLGAEHAVVVVRQDNEPSQGVCRKFGFVRDGTQINAVRGQAVVSDRYRLDRQSWSAHLSPTVTISGLEPGLALFGLESGDVTAQAGSATLAERPAVTAPALSGVRYYEEADQGAD</sequence>
<dbReference type="Proteomes" id="UP001596012">
    <property type="component" value="Unassembled WGS sequence"/>
</dbReference>
<reference evidence="3" key="1">
    <citation type="journal article" date="2019" name="Int. J. Syst. Evol. Microbiol.">
        <title>The Global Catalogue of Microorganisms (GCM) 10K type strain sequencing project: providing services to taxonomists for standard genome sequencing and annotation.</title>
        <authorList>
            <consortium name="The Broad Institute Genomics Platform"/>
            <consortium name="The Broad Institute Genome Sequencing Center for Infectious Disease"/>
            <person name="Wu L."/>
            <person name="Ma J."/>
        </authorList>
    </citation>
    <scope>NUCLEOTIDE SEQUENCE [LARGE SCALE GENOMIC DNA]</scope>
    <source>
        <strain evidence="3">DT43</strain>
    </source>
</reference>
<evidence type="ECO:0000313" key="3">
    <source>
        <dbReference type="Proteomes" id="UP001596012"/>
    </source>
</evidence>
<keyword evidence="3" id="KW-1185">Reference proteome</keyword>
<dbReference type="InterPro" id="IPR000182">
    <property type="entry name" value="GNAT_dom"/>
</dbReference>
<dbReference type="EMBL" id="JBHSFG010000020">
    <property type="protein sequence ID" value="MFC4465238.1"/>
    <property type="molecule type" value="Genomic_DNA"/>
</dbReference>
<dbReference type="SUPFAM" id="SSF55729">
    <property type="entry name" value="Acyl-CoA N-acyltransferases (Nat)"/>
    <property type="match status" value="1"/>
</dbReference>
<comment type="caution">
    <text evidence="2">The sequence shown here is derived from an EMBL/GenBank/DDBJ whole genome shotgun (WGS) entry which is preliminary data.</text>
</comment>
<dbReference type="Gene3D" id="3.40.630.30">
    <property type="match status" value="1"/>
</dbReference>
<keyword evidence="2" id="KW-0012">Acyltransferase</keyword>
<organism evidence="2 3">
    <name type="scientific">Streptomyces xiangluensis</name>
    <dbReference type="NCBI Taxonomy" id="2665720"/>
    <lineage>
        <taxon>Bacteria</taxon>
        <taxon>Bacillati</taxon>
        <taxon>Actinomycetota</taxon>
        <taxon>Actinomycetes</taxon>
        <taxon>Kitasatosporales</taxon>
        <taxon>Streptomycetaceae</taxon>
        <taxon>Streptomyces</taxon>
    </lineage>
</organism>
<dbReference type="PANTHER" id="PTHR43441:SF11">
    <property type="entry name" value="RIBOSOMAL-PROTEIN-SERINE ACETYLTRANSFERASE"/>
    <property type="match status" value="1"/>
</dbReference>
<dbReference type="InterPro" id="IPR051908">
    <property type="entry name" value="Ribosomal_N-acetyltransferase"/>
</dbReference>
<feature type="domain" description="N-acetyltransferase" evidence="1">
    <location>
        <begin position="17"/>
        <end position="186"/>
    </location>
</feature>
<proteinExistence type="predicted"/>
<dbReference type="PANTHER" id="PTHR43441">
    <property type="entry name" value="RIBOSOMAL-PROTEIN-SERINE ACETYLTRANSFERASE"/>
    <property type="match status" value="1"/>
</dbReference>
<dbReference type="Pfam" id="PF13302">
    <property type="entry name" value="Acetyltransf_3"/>
    <property type="match status" value="1"/>
</dbReference>
<evidence type="ECO:0000313" key="2">
    <source>
        <dbReference type="EMBL" id="MFC4465238.1"/>
    </source>
</evidence>
<dbReference type="EC" id="2.3.-.-" evidence="2"/>
<dbReference type="InterPro" id="IPR016181">
    <property type="entry name" value="Acyl_CoA_acyltransferase"/>
</dbReference>
<name>A0ABV8YIW2_9ACTN</name>
<dbReference type="GO" id="GO:0016746">
    <property type="term" value="F:acyltransferase activity"/>
    <property type="evidence" value="ECO:0007669"/>
    <property type="project" value="UniProtKB-KW"/>
</dbReference>